<dbReference type="GO" id="GO:0046540">
    <property type="term" value="C:U4/U6 x U5 tri-snRNP complex"/>
    <property type="evidence" value="ECO:0007669"/>
    <property type="project" value="TreeGrafter"/>
</dbReference>
<dbReference type="Pfam" id="PF00400">
    <property type="entry name" value="WD40"/>
    <property type="match status" value="3"/>
</dbReference>
<name>A0A8X6GYJ1_TRICU</name>
<dbReference type="GO" id="GO:0000398">
    <property type="term" value="P:mRNA splicing, via spliceosome"/>
    <property type="evidence" value="ECO:0007669"/>
    <property type="project" value="TreeGrafter"/>
</dbReference>
<dbReference type="InterPro" id="IPR020472">
    <property type="entry name" value="WD40_PAC1"/>
</dbReference>
<dbReference type="Gene3D" id="2.130.10.10">
    <property type="entry name" value="YVTN repeat-like/Quinoprotein amine dehydrogenase"/>
    <property type="match status" value="2"/>
</dbReference>
<dbReference type="PROSITE" id="PS00678">
    <property type="entry name" value="WD_REPEATS_1"/>
    <property type="match status" value="1"/>
</dbReference>
<feature type="repeat" description="WD" evidence="3">
    <location>
        <begin position="109"/>
        <end position="150"/>
    </location>
</feature>
<evidence type="ECO:0000313" key="4">
    <source>
        <dbReference type="EMBL" id="GFR13906.1"/>
    </source>
</evidence>
<dbReference type="SUPFAM" id="SSF50978">
    <property type="entry name" value="WD40 repeat-like"/>
    <property type="match status" value="1"/>
</dbReference>
<dbReference type="GO" id="GO:0030621">
    <property type="term" value="F:U4 snRNA binding"/>
    <property type="evidence" value="ECO:0007669"/>
    <property type="project" value="TreeGrafter"/>
</dbReference>
<proteinExistence type="predicted"/>
<dbReference type="OrthoDB" id="540662at2759"/>
<protein>
    <submittedName>
        <fullName evidence="4">Uncharacterized protein</fullName>
    </submittedName>
</protein>
<evidence type="ECO:0000256" key="3">
    <source>
        <dbReference type="PROSITE-ProRule" id="PRU00221"/>
    </source>
</evidence>
<keyword evidence="2" id="KW-0677">Repeat</keyword>
<dbReference type="PANTHER" id="PTHR19846">
    <property type="entry name" value="WD40 REPEAT PROTEIN"/>
    <property type="match status" value="1"/>
</dbReference>
<evidence type="ECO:0000313" key="5">
    <source>
        <dbReference type="Proteomes" id="UP000887116"/>
    </source>
</evidence>
<organism evidence="4 5">
    <name type="scientific">Trichonephila clavata</name>
    <name type="common">Joro spider</name>
    <name type="synonym">Nephila clavata</name>
    <dbReference type="NCBI Taxonomy" id="2740835"/>
    <lineage>
        <taxon>Eukaryota</taxon>
        <taxon>Metazoa</taxon>
        <taxon>Ecdysozoa</taxon>
        <taxon>Arthropoda</taxon>
        <taxon>Chelicerata</taxon>
        <taxon>Arachnida</taxon>
        <taxon>Araneae</taxon>
        <taxon>Araneomorphae</taxon>
        <taxon>Entelegynae</taxon>
        <taxon>Araneoidea</taxon>
        <taxon>Nephilidae</taxon>
        <taxon>Trichonephila</taxon>
    </lineage>
</organism>
<dbReference type="PROSITE" id="PS50294">
    <property type="entry name" value="WD_REPEATS_REGION"/>
    <property type="match status" value="2"/>
</dbReference>
<dbReference type="InterPro" id="IPR015943">
    <property type="entry name" value="WD40/YVTN_repeat-like_dom_sf"/>
</dbReference>
<evidence type="ECO:0000256" key="1">
    <source>
        <dbReference type="ARBA" id="ARBA00022574"/>
    </source>
</evidence>
<comment type="caution">
    <text evidence="4">The sequence shown here is derived from an EMBL/GenBank/DDBJ whole genome shotgun (WGS) entry which is preliminary data.</text>
</comment>
<dbReference type="PRINTS" id="PR00320">
    <property type="entry name" value="GPROTEINBRPT"/>
</dbReference>
<dbReference type="InterPro" id="IPR001680">
    <property type="entry name" value="WD40_rpt"/>
</dbReference>
<keyword evidence="1 3" id="KW-0853">WD repeat</keyword>
<dbReference type="InterPro" id="IPR019775">
    <property type="entry name" value="WD40_repeat_CS"/>
</dbReference>
<dbReference type="InterPro" id="IPR036322">
    <property type="entry name" value="WD40_repeat_dom_sf"/>
</dbReference>
<dbReference type="Proteomes" id="UP000887116">
    <property type="component" value="Unassembled WGS sequence"/>
</dbReference>
<sequence>MFTLKVEEMFLKIFLYCSDEPIADLEGHAPHRVSRLAFDPSGRFLVTFLDNSWRLWDLEVKEEILHQEGHSKPVYDASFQCDGSLVATGGMDSFGRVWDLRTGRCIMFLAGHQNSVLTICFSPNGYQLATGSADNTVKVWDLRRQKCEYTISVHTNLVSRVLFEKTNGEFWSQHPMIIH</sequence>
<dbReference type="PROSITE" id="PS50082">
    <property type="entry name" value="WD_REPEATS_2"/>
    <property type="match status" value="2"/>
</dbReference>
<evidence type="ECO:0000256" key="2">
    <source>
        <dbReference type="ARBA" id="ARBA00022737"/>
    </source>
</evidence>
<dbReference type="GO" id="GO:0017070">
    <property type="term" value="F:U6 snRNA binding"/>
    <property type="evidence" value="ECO:0007669"/>
    <property type="project" value="TreeGrafter"/>
</dbReference>
<gene>
    <name evidence="4" type="ORF">TNCT_477541</name>
</gene>
<dbReference type="EMBL" id="BMAO01036909">
    <property type="protein sequence ID" value="GFR13906.1"/>
    <property type="molecule type" value="Genomic_DNA"/>
</dbReference>
<dbReference type="AlphaFoldDB" id="A0A8X6GYJ1"/>
<accession>A0A8X6GYJ1</accession>
<reference evidence="4" key="1">
    <citation type="submission" date="2020-07" db="EMBL/GenBank/DDBJ databases">
        <title>Multicomponent nature underlies the extraordinary mechanical properties of spider dragline silk.</title>
        <authorList>
            <person name="Kono N."/>
            <person name="Nakamura H."/>
            <person name="Mori M."/>
            <person name="Yoshida Y."/>
            <person name="Ohtoshi R."/>
            <person name="Malay A.D."/>
            <person name="Moran D.A.P."/>
            <person name="Tomita M."/>
            <person name="Numata K."/>
            <person name="Arakawa K."/>
        </authorList>
    </citation>
    <scope>NUCLEOTIDE SEQUENCE</scope>
</reference>
<feature type="repeat" description="WD" evidence="3">
    <location>
        <begin position="67"/>
        <end position="108"/>
    </location>
</feature>
<keyword evidence="5" id="KW-1185">Reference proteome</keyword>
<dbReference type="SMART" id="SM00320">
    <property type="entry name" value="WD40"/>
    <property type="match status" value="3"/>
</dbReference>
<dbReference type="PANTHER" id="PTHR19846:SF0">
    <property type="entry name" value="PRE-MRNA PROCESSING FACTOR 4"/>
    <property type="match status" value="1"/>
</dbReference>